<dbReference type="Gene3D" id="1.10.10.10">
    <property type="entry name" value="Winged helix-like DNA-binding domain superfamily/Winged helix DNA-binding domain"/>
    <property type="match status" value="1"/>
</dbReference>
<comment type="similarity">
    <text evidence="1">Belongs to the LysR transcriptional regulatory family.</text>
</comment>
<dbReference type="Pfam" id="PF03466">
    <property type="entry name" value="LysR_substrate"/>
    <property type="match status" value="1"/>
</dbReference>
<organism evidence="6 7">
    <name type="scientific">Alkalimarinus alittae</name>
    <dbReference type="NCBI Taxonomy" id="2961619"/>
    <lineage>
        <taxon>Bacteria</taxon>
        <taxon>Pseudomonadati</taxon>
        <taxon>Pseudomonadota</taxon>
        <taxon>Gammaproteobacteria</taxon>
        <taxon>Alteromonadales</taxon>
        <taxon>Alteromonadaceae</taxon>
        <taxon>Alkalimarinus</taxon>
    </lineage>
</organism>
<dbReference type="EMBL" id="CP100390">
    <property type="protein sequence ID" value="UZE97693.1"/>
    <property type="molecule type" value="Genomic_DNA"/>
</dbReference>
<keyword evidence="2" id="KW-0805">Transcription regulation</keyword>
<dbReference type="Gene3D" id="3.40.190.290">
    <property type="match status" value="1"/>
</dbReference>
<dbReference type="SUPFAM" id="SSF53850">
    <property type="entry name" value="Periplasmic binding protein-like II"/>
    <property type="match status" value="1"/>
</dbReference>
<evidence type="ECO:0000313" key="7">
    <source>
        <dbReference type="Proteomes" id="UP001163739"/>
    </source>
</evidence>
<evidence type="ECO:0000256" key="1">
    <source>
        <dbReference type="ARBA" id="ARBA00009437"/>
    </source>
</evidence>
<sequence length="300" mass="33213">MQKTTLEQWRMFKAVVDEGGFNQAAGKIHKSTSSIHHAVNKLEDSLGVKLLVVEGRKTSITDIGKVLLRRAHYLLDEVSRIEAVADSLSLGVETELRIAVDGAFPQCIIFQALEKVSALYPQVNVDIIDTVLSGTNELIMDSKADIGLSPIPMKNGLNEELCLINFVGVAHKNHPLNLLGRSVSKEDLKSYRQIIVRDSASQNKTDAGWLGAEQRWTVSHLRASIELIEQNLGYAWLPSHSVSDSLTNGTLKHLALNEGSKRSVSFYLNYLDKDRIGPAAREFMGELRLLTLDMPTSDTH</sequence>
<dbReference type="Proteomes" id="UP001163739">
    <property type="component" value="Chromosome"/>
</dbReference>
<dbReference type="Pfam" id="PF00126">
    <property type="entry name" value="HTH_1"/>
    <property type="match status" value="1"/>
</dbReference>
<evidence type="ECO:0000256" key="4">
    <source>
        <dbReference type="ARBA" id="ARBA00023163"/>
    </source>
</evidence>
<evidence type="ECO:0000256" key="3">
    <source>
        <dbReference type="ARBA" id="ARBA00023125"/>
    </source>
</evidence>
<gene>
    <name evidence="6" type="ORF">NKI27_08150</name>
</gene>
<dbReference type="InterPro" id="IPR000847">
    <property type="entry name" value="LysR_HTH_N"/>
</dbReference>
<protein>
    <submittedName>
        <fullName evidence="6">LysR family transcriptional regulator</fullName>
    </submittedName>
</protein>
<dbReference type="PANTHER" id="PTHR30126:SF88">
    <property type="entry name" value="TRANSCRIPTIONAL REGULATOR-RELATED"/>
    <property type="match status" value="1"/>
</dbReference>
<dbReference type="PROSITE" id="PS50931">
    <property type="entry name" value="HTH_LYSR"/>
    <property type="match status" value="1"/>
</dbReference>
<evidence type="ECO:0000256" key="2">
    <source>
        <dbReference type="ARBA" id="ARBA00023015"/>
    </source>
</evidence>
<feature type="domain" description="HTH lysR-type" evidence="5">
    <location>
        <begin position="4"/>
        <end position="61"/>
    </location>
</feature>
<evidence type="ECO:0000259" key="5">
    <source>
        <dbReference type="PROSITE" id="PS50931"/>
    </source>
</evidence>
<dbReference type="RefSeq" id="WP_265049169.1">
    <property type="nucleotide sequence ID" value="NZ_CP100390.1"/>
</dbReference>
<keyword evidence="4" id="KW-0804">Transcription</keyword>
<proteinExistence type="inferred from homology"/>
<dbReference type="InterPro" id="IPR005119">
    <property type="entry name" value="LysR_subst-bd"/>
</dbReference>
<keyword evidence="3" id="KW-0238">DNA-binding</keyword>
<dbReference type="InterPro" id="IPR036390">
    <property type="entry name" value="WH_DNA-bd_sf"/>
</dbReference>
<dbReference type="PANTHER" id="PTHR30126">
    <property type="entry name" value="HTH-TYPE TRANSCRIPTIONAL REGULATOR"/>
    <property type="match status" value="1"/>
</dbReference>
<reference evidence="6" key="1">
    <citation type="submission" date="2022-06" db="EMBL/GenBank/DDBJ databases">
        <title>Alkalimarinus sp. nov., isolated from gut of a Alitta virens.</title>
        <authorList>
            <person name="Yang A.I."/>
            <person name="Shin N.-R."/>
        </authorList>
    </citation>
    <scope>NUCLEOTIDE SEQUENCE</scope>
    <source>
        <strain evidence="6">A2M4</strain>
    </source>
</reference>
<keyword evidence="7" id="KW-1185">Reference proteome</keyword>
<dbReference type="SUPFAM" id="SSF46785">
    <property type="entry name" value="Winged helix' DNA-binding domain"/>
    <property type="match status" value="1"/>
</dbReference>
<evidence type="ECO:0000313" key="6">
    <source>
        <dbReference type="EMBL" id="UZE97693.1"/>
    </source>
</evidence>
<name>A0ABY6N6D8_9ALTE</name>
<accession>A0ABY6N6D8</accession>
<dbReference type="InterPro" id="IPR036388">
    <property type="entry name" value="WH-like_DNA-bd_sf"/>
</dbReference>